<name>A0AB34GTC5_ESCRO</name>
<protein>
    <submittedName>
        <fullName evidence="2">Uncharacterized protein</fullName>
    </submittedName>
</protein>
<dbReference type="EMBL" id="JAIQCJ010001992">
    <property type="protein sequence ID" value="KAJ8786397.1"/>
    <property type="molecule type" value="Genomic_DNA"/>
</dbReference>
<keyword evidence="4" id="KW-1185">Reference proteome</keyword>
<dbReference type="EMBL" id="JAIQCJ010002137">
    <property type="protein sequence ID" value="KAJ8781870.1"/>
    <property type="molecule type" value="Genomic_DNA"/>
</dbReference>
<dbReference type="AlphaFoldDB" id="A0AB34GTC5"/>
<reference evidence="2 4" key="1">
    <citation type="submission" date="2022-11" db="EMBL/GenBank/DDBJ databases">
        <title>Whole genome sequence of Eschrichtius robustus ER-17-0199.</title>
        <authorList>
            <person name="Bruniche-Olsen A."/>
            <person name="Black A.N."/>
            <person name="Fields C.J."/>
            <person name="Walden K."/>
            <person name="Dewoody J.A."/>
        </authorList>
    </citation>
    <scope>NUCLEOTIDE SEQUENCE [LARGE SCALE GENOMIC DNA]</scope>
    <source>
        <strain evidence="2">ER-17-0199</strain>
        <tissue evidence="2">Blubber</tissue>
    </source>
</reference>
<organism evidence="2 4">
    <name type="scientific">Eschrichtius robustus</name>
    <name type="common">California gray whale</name>
    <name type="synonym">Eschrichtius gibbosus</name>
    <dbReference type="NCBI Taxonomy" id="9764"/>
    <lineage>
        <taxon>Eukaryota</taxon>
        <taxon>Metazoa</taxon>
        <taxon>Chordata</taxon>
        <taxon>Craniata</taxon>
        <taxon>Vertebrata</taxon>
        <taxon>Euteleostomi</taxon>
        <taxon>Mammalia</taxon>
        <taxon>Eutheria</taxon>
        <taxon>Laurasiatheria</taxon>
        <taxon>Artiodactyla</taxon>
        <taxon>Whippomorpha</taxon>
        <taxon>Cetacea</taxon>
        <taxon>Mysticeti</taxon>
        <taxon>Eschrichtiidae</taxon>
        <taxon>Eschrichtius</taxon>
    </lineage>
</organism>
<evidence type="ECO:0000256" key="1">
    <source>
        <dbReference type="SAM" id="MobiDB-lite"/>
    </source>
</evidence>
<evidence type="ECO:0000313" key="2">
    <source>
        <dbReference type="EMBL" id="KAJ8781870.1"/>
    </source>
</evidence>
<accession>A0AB34GTC5</accession>
<dbReference type="Proteomes" id="UP001159641">
    <property type="component" value="Unassembled WGS sequence"/>
</dbReference>
<feature type="region of interest" description="Disordered" evidence="1">
    <location>
        <begin position="119"/>
        <end position="173"/>
    </location>
</feature>
<proteinExistence type="predicted"/>
<sequence length="173" mass="18286">MAAPLELRCWGGGWGLPSVHSESLVVMVRPPREPGRGKEGAGPETRGWLVRVPAAGVGSRGARARPAGALLAAPPGAPSRPTSYSLACDPAEAWRRSHGFSAWLRVFSALQSRLRSGMKAQNRRRALPALHPPNVWGEKSPRNLGSAQPRLEVAGGTQPPSQAFLPSGDPALK</sequence>
<evidence type="ECO:0000313" key="4">
    <source>
        <dbReference type="Proteomes" id="UP001159641"/>
    </source>
</evidence>
<comment type="caution">
    <text evidence="2">The sequence shown here is derived from an EMBL/GenBank/DDBJ whole genome shotgun (WGS) entry which is preliminary data.</text>
</comment>
<gene>
    <name evidence="3" type="ORF">J1605_006372</name>
    <name evidence="2" type="ORF">J1605_010618</name>
</gene>
<evidence type="ECO:0000313" key="3">
    <source>
        <dbReference type="EMBL" id="KAJ8786397.1"/>
    </source>
</evidence>